<dbReference type="InterPro" id="IPR013656">
    <property type="entry name" value="PAS_4"/>
</dbReference>
<dbReference type="SUPFAM" id="SSF55874">
    <property type="entry name" value="ATPase domain of HSP90 chaperone/DNA topoisomerase II/histidine kinase"/>
    <property type="match status" value="1"/>
</dbReference>
<keyword evidence="9" id="KW-0460">Magnesium</keyword>
<keyword evidence="7" id="KW-0378">Hydrolase</keyword>
<dbReference type="InterPro" id="IPR029016">
    <property type="entry name" value="GAF-like_dom_sf"/>
</dbReference>
<keyword evidence="4" id="KW-0479">Metal-binding</keyword>
<dbReference type="PANTHER" id="PTHR43156:SF2">
    <property type="entry name" value="STAGE II SPORULATION PROTEIN E"/>
    <property type="match status" value="1"/>
</dbReference>
<dbReference type="Pfam" id="PF07228">
    <property type="entry name" value="SpoIIE"/>
    <property type="match status" value="1"/>
</dbReference>
<dbReference type="RefSeq" id="WP_123557952.1">
    <property type="nucleotide sequence ID" value="NZ_RJVJ01000001.1"/>
</dbReference>
<dbReference type="InterPro" id="IPR052016">
    <property type="entry name" value="Bact_Sigma-Reg"/>
</dbReference>
<evidence type="ECO:0000256" key="8">
    <source>
        <dbReference type="ARBA" id="ARBA00022840"/>
    </source>
</evidence>
<evidence type="ECO:0000259" key="16">
    <source>
        <dbReference type="PROSITE" id="PS50112"/>
    </source>
</evidence>
<evidence type="ECO:0000256" key="10">
    <source>
        <dbReference type="ARBA" id="ARBA00022912"/>
    </source>
</evidence>
<dbReference type="PROSITE" id="PS50112">
    <property type="entry name" value="PAS"/>
    <property type="match status" value="1"/>
</dbReference>
<evidence type="ECO:0000313" key="18">
    <source>
        <dbReference type="Proteomes" id="UP000267408"/>
    </source>
</evidence>
<dbReference type="Gene3D" id="3.30.450.40">
    <property type="match status" value="1"/>
</dbReference>
<gene>
    <name evidence="17" type="ORF">EDD39_4050</name>
</gene>
<dbReference type="GO" id="GO:0004722">
    <property type="term" value="F:protein serine/threonine phosphatase activity"/>
    <property type="evidence" value="ECO:0007669"/>
    <property type="project" value="UniProtKB-EC"/>
</dbReference>
<dbReference type="InterPro" id="IPR036890">
    <property type="entry name" value="HATPase_C_sf"/>
</dbReference>
<dbReference type="InterPro" id="IPR035965">
    <property type="entry name" value="PAS-like_dom_sf"/>
</dbReference>
<evidence type="ECO:0000256" key="15">
    <source>
        <dbReference type="ARBA" id="ARBA00081350"/>
    </source>
</evidence>
<evidence type="ECO:0000256" key="3">
    <source>
        <dbReference type="ARBA" id="ARBA00022679"/>
    </source>
</evidence>
<evidence type="ECO:0000256" key="9">
    <source>
        <dbReference type="ARBA" id="ARBA00022842"/>
    </source>
</evidence>
<keyword evidence="6" id="KW-0418">Kinase</keyword>
<sequence length="801" mass="84234">MQLSPPGGGPSASVLGEIAAAVVDGRGTVLHWSRGAEALLGLTAAEVCGRPVGRLLADASERSGSDPGEPLPARAGRAVLRHRSGGAVEVVFQVVPWQDSSFLVLACPARSATDWEQGAALLRALLAQGRIGIGIHDTDLTVVRTNITSEVFGGPGLPVGGRLAEVMSPQDAEEAEAGLRRVLGSGVPLVGHEQRMHSPQVPGRRWSFSLSALRLEDAQRHPSGVAVLLADATASERARRELELRYQASVRIGASLDVRDTAQSLVDVLVPAFADLGSVDLAEAVLEGDEPPRSVGGGDLHMRRAAVASAAGPWPAPLVQPGEPNPPYPDHPVLRSYQRGETVIGDRAAYVEALGAPEVIRLVVPEDGRSAIAVALRARGLLLGSVDLWRTDRSAPFDRQDADLLAEIASRAALSVDNARRYTREHRAAVALQQRLLPPAATDAPAADTAGTYLPAGGGAEVSGDWYDVIPLPSLRAAFVVGDVIGHGLAATATMGRLRAAIQTLADLELDPGELLAHLDDLVARLASEADPEEQDAIGATCLYALYDPVTGRCSVASAGHPPPVVVPPEGPPRVLEELSPGPPLGVGGMPFEATTIELAPGTVLALYTDGLVEGADHDAAAGLRRLNERLAAHCRPGRPLQEIGRAVLSRAGERPPRDDVALLLARTRVLPAGATAAWEFPADPAVVADAREVTARQLADWGLDDLAFTTELVVSELVTNAVRYAGGPVGLRLIRDHVLVCEVTDPSNTQPRLRRARWADEGGRGLFLVAQLTARWGSRYDRSGKTIWTEQALPGAAPLT</sequence>
<dbReference type="CDD" id="cd00130">
    <property type="entry name" value="PAS"/>
    <property type="match status" value="1"/>
</dbReference>
<evidence type="ECO:0000256" key="2">
    <source>
        <dbReference type="ARBA" id="ARBA00022553"/>
    </source>
</evidence>
<dbReference type="InterPro" id="IPR000014">
    <property type="entry name" value="PAS"/>
</dbReference>
<dbReference type="GO" id="GO:0005524">
    <property type="term" value="F:ATP binding"/>
    <property type="evidence" value="ECO:0007669"/>
    <property type="project" value="UniProtKB-KW"/>
</dbReference>
<evidence type="ECO:0000256" key="11">
    <source>
        <dbReference type="ARBA" id="ARBA00023211"/>
    </source>
</evidence>
<dbReference type="Pfam" id="PF13581">
    <property type="entry name" value="HATPase_c_2"/>
    <property type="match status" value="1"/>
</dbReference>
<dbReference type="Pfam" id="PF08448">
    <property type="entry name" value="PAS_4"/>
    <property type="match status" value="1"/>
</dbReference>
<keyword evidence="2" id="KW-0597">Phosphoprotein</keyword>
<dbReference type="FunFam" id="3.30.565.10:FF:000028">
    <property type="entry name" value="PAS sensor protein"/>
    <property type="match status" value="1"/>
</dbReference>
<name>A0A8G1UKR6_9ACTN</name>
<dbReference type="InterPro" id="IPR001932">
    <property type="entry name" value="PPM-type_phosphatase-like_dom"/>
</dbReference>
<comment type="caution">
    <text evidence="17">The sequence shown here is derived from an EMBL/GenBank/DDBJ whole genome shotgun (WGS) entry which is preliminary data.</text>
</comment>
<dbReference type="PANTHER" id="PTHR43156">
    <property type="entry name" value="STAGE II SPORULATION PROTEIN E-RELATED"/>
    <property type="match status" value="1"/>
</dbReference>
<dbReference type="OrthoDB" id="5480569at2"/>
<reference evidence="17 18" key="1">
    <citation type="submission" date="2018-11" db="EMBL/GenBank/DDBJ databases">
        <title>Sequencing the genomes of 1000 actinobacteria strains.</title>
        <authorList>
            <person name="Klenk H.-P."/>
        </authorList>
    </citation>
    <scope>NUCLEOTIDE SEQUENCE [LARGE SCALE GENOMIC DNA]</scope>
    <source>
        <strain evidence="17 18">DSM 44780</strain>
    </source>
</reference>
<keyword evidence="5" id="KW-0547">Nucleotide-binding</keyword>
<dbReference type="InterPro" id="IPR003594">
    <property type="entry name" value="HATPase_dom"/>
</dbReference>
<dbReference type="CDD" id="cd16936">
    <property type="entry name" value="HATPase_RsbW-like"/>
    <property type="match status" value="1"/>
</dbReference>
<keyword evidence="10" id="KW-0904">Protein phosphatase</keyword>
<evidence type="ECO:0000256" key="12">
    <source>
        <dbReference type="ARBA" id="ARBA00047761"/>
    </source>
</evidence>
<dbReference type="GO" id="GO:0046872">
    <property type="term" value="F:metal ion binding"/>
    <property type="evidence" value="ECO:0007669"/>
    <property type="project" value="UniProtKB-KW"/>
</dbReference>
<dbReference type="SUPFAM" id="SSF81606">
    <property type="entry name" value="PP2C-like"/>
    <property type="match status" value="1"/>
</dbReference>
<dbReference type="SUPFAM" id="SSF55781">
    <property type="entry name" value="GAF domain-like"/>
    <property type="match status" value="1"/>
</dbReference>
<accession>A0A8G1UKR6</accession>
<dbReference type="GO" id="GO:0016301">
    <property type="term" value="F:kinase activity"/>
    <property type="evidence" value="ECO:0007669"/>
    <property type="project" value="UniProtKB-KW"/>
</dbReference>
<evidence type="ECO:0000256" key="14">
    <source>
        <dbReference type="ARBA" id="ARBA00075117"/>
    </source>
</evidence>
<dbReference type="Gene3D" id="3.30.565.10">
    <property type="entry name" value="Histidine kinase-like ATPase, C-terminal domain"/>
    <property type="match status" value="1"/>
</dbReference>
<keyword evidence="11" id="KW-0464">Manganese</keyword>
<comment type="catalytic activity">
    <reaction evidence="12">
        <text>O-phospho-L-seryl-[protein] + H2O = L-seryl-[protein] + phosphate</text>
        <dbReference type="Rhea" id="RHEA:20629"/>
        <dbReference type="Rhea" id="RHEA-COMP:9863"/>
        <dbReference type="Rhea" id="RHEA-COMP:11604"/>
        <dbReference type="ChEBI" id="CHEBI:15377"/>
        <dbReference type="ChEBI" id="CHEBI:29999"/>
        <dbReference type="ChEBI" id="CHEBI:43474"/>
        <dbReference type="ChEBI" id="CHEBI:83421"/>
        <dbReference type="EC" id="3.1.3.16"/>
    </reaction>
</comment>
<keyword evidence="3" id="KW-0808">Transferase</keyword>
<evidence type="ECO:0000256" key="6">
    <source>
        <dbReference type="ARBA" id="ARBA00022777"/>
    </source>
</evidence>
<dbReference type="InterPro" id="IPR036457">
    <property type="entry name" value="PPM-type-like_dom_sf"/>
</dbReference>
<protein>
    <recommendedName>
        <fullName evidence="1">protein-serine/threonine phosphatase</fullName>
        <ecNumber evidence="1">3.1.3.16</ecNumber>
    </recommendedName>
    <alternativeName>
        <fullName evidence="15">Protein-serine/threonine phosphatase</fullName>
    </alternativeName>
    <alternativeName>
        <fullName evidence="14">Serine/threonine-protein kinase</fullName>
    </alternativeName>
</protein>
<evidence type="ECO:0000313" key="17">
    <source>
        <dbReference type="EMBL" id="ROR45803.1"/>
    </source>
</evidence>
<feature type="domain" description="PAS" evidence="16">
    <location>
        <begin position="22"/>
        <end position="50"/>
    </location>
</feature>
<dbReference type="FunFam" id="3.60.40.10:FF:000005">
    <property type="entry name" value="Serine/threonine protein phosphatase"/>
    <property type="match status" value="1"/>
</dbReference>
<dbReference type="Gene3D" id="3.60.40.10">
    <property type="entry name" value="PPM-type phosphatase domain"/>
    <property type="match status" value="1"/>
</dbReference>
<proteinExistence type="predicted"/>
<dbReference type="SUPFAM" id="SSF55785">
    <property type="entry name" value="PYP-like sensor domain (PAS domain)"/>
    <property type="match status" value="1"/>
</dbReference>
<dbReference type="EMBL" id="RJVJ01000001">
    <property type="protein sequence ID" value="ROR45803.1"/>
    <property type="molecule type" value="Genomic_DNA"/>
</dbReference>
<evidence type="ECO:0000256" key="5">
    <source>
        <dbReference type="ARBA" id="ARBA00022741"/>
    </source>
</evidence>
<dbReference type="EC" id="3.1.3.16" evidence="1"/>
<dbReference type="SMART" id="SM00331">
    <property type="entry name" value="PP2C_SIG"/>
    <property type="match status" value="1"/>
</dbReference>
<organism evidence="17 18">
    <name type="scientific">Kitasatospora cineracea</name>
    <dbReference type="NCBI Taxonomy" id="88074"/>
    <lineage>
        <taxon>Bacteria</taxon>
        <taxon>Bacillati</taxon>
        <taxon>Actinomycetota</taxon>
        <taxon>Actinomycetes</taxon>
        <taxon>Kitasatosporales</taxon>
        <taxon>Streptomycetaceae</taxon>
        <taxon>Kitasatospora</taxon>
    </lineage>
</organism>
<evidence type="ECO:0000256" key="4">
    <source>
        <dbReference type="ARBA" id="ARBA00022723"/>
    </source>
</evidence>
<keyword evidence="8" id="KW-0067">ATP-binding</keyword>
<dbReference type="Gene3D" id="3.30.450.20">
    <property type="entry name" value="PAS domain"/>
    <property type="match status" value="2"/>
</dbReference>
<evidence type="ECO:0000256" key="1">
    <source>
        <dbReference type="ARBA" id="ARBA00013081"/>
    </source>
</evidence>
<evidence type="ECO:0000256" key="13">
    <source>
        <dbReference type="ARBA" id="ARBA00056274"/>
    </source>
</evidence>
<dbReference type="Proteomes" id="UP000267408">
    <property type="component" value="Unassembled WGS sequence"/>
</dbReference>
<dbReference type="AlphaFoldDB" id="A0A8G1UKR6"/>
<evidence type="ECO:0000256" key="7">
    <source>
        <dbReference type="ARBA" id="ARBA00022801"/>
    </source>
</evidence>
<comment type="function">
    <text evidence="13">Primarily acts as an independent SigF regulator that is sensitive to the osmosensory signal, mediating the cross talk of PknD with the SigF regulon. Possesses both phosphatase and kinase activities. The kinase domain functions as a classic anti-sigma factor-like kinase to phosphorylate the anti-anti-sigma factor domain at the canonical regulatory site, and the phosphatase domain antagonizes this activity.</text>
</comment>